<proteinExistence type="predicted"/>
<keyword evidence="1" id="KW-0732">Signal</keyword>
<feature type="domain" description="FMN-binding" evidence="2">
    <location>
        <begin position="38"/>
        <end position="112"/>
    </location>
</feature>
<dbReference type="EMBL" id="FNEH01000014">
    <property type="protein sequence ID" value="SDI76197.1"/>
    <property type="molecule type" value="Genomic_DNA"/>
</dbReference>
<dbReference type="InterPro" id="IPR007329">
    <property type="entry name" value="FMN-bd"/>
</dbReference>
<sequence>MKKSLSRFISILLVLSVAVTLSFTAAAETKVLEGTAEGFGGKVTVEVKVEDDEIISVEAYGDKETEGIGTPALEEIPQKIIEANSTDVDLISGATYTSEAVVYAVNNALNPEEYPAPDFEEVEAETQSLEASELYQGFGLVNNGRIGPGKDNTGTQVYSFNEVYANVLFDEDGKIVFIHIDELEVATPNYDGKAMPHLSGFPPQGGYNFDEDHDQEIDGKTPATDEYFLSEIDGWKTKRERGENYVMSALGTWADQMDTYEELFVGMTVDEVEEWFANYTDQNGRPIKADSEAYSELNDDEQEMLADVTSGATMSLSDAHGYFIEAIRASYENRIDLNLNIK</sequence>
<evidence type="ECO:0000313" key="4">
    <source>
        <dbReference type="Proteomes" id="UP000198945"/>
    </source>
</evidence>
<accession>A0A1G8N834</accession>
<dbReference type="GO" id="GO:0016020">
    <property type="term" value="C:membrane"/>
    <property type="evidence" value="ECO:0007669"/>
    <property type="project" value="InterPro"/>
</dbReference>
<gene>
    <name evidence="3" type="ORF">SAMN04515654_11413</name>
</gene>
<dbReference type="Pfam" id="PF04205">
    <property type="entry name" value="FMN_bind"/>
    <property type="match status" value="1"/>
</dbReference>
<evidence type="ECO:0000256" key="1">
    <source>
        <dbReference type="SAM" id="SignalP"/>
    </source>
</evidence>
<feature type="signal peptide" evidence="1">
    <location>
        <begin position="1"/>
        <end position="27"/>
    </location>
</feature>
<feature type="chain" id="PRO_5011689892" evidence="1">
    <location>
        <begin position="28"/>
        <end position="342"/>
    </location>
</feature>
<dbReference type="SMART" id="SM00900">
    <property type="entry name" value="FMN_bind"/>
    <property type="match status" value="1"/>
</dbReference>
<dbReference type="RefSeq" id="WP_176760730.1">
    <property type="nucleotide sequence ID" value="NZ_FNEH01000014.1"/>
</dbReference>
<dbReference type="Gene3D" id="3.90.1010.20">
    <property type="match status" value="2"/>
</dbReference>
<dbReference type="AlphaFoldDB" id="A0A1G8N834"/>
<dbReference type="Proteomes" id="UP000198945">
    <property type="component" value="Unassembled WGS sequence"/>
</dbReference>
<dbReference type="GO" id="GO:0010181">
    <property type="term" value="F:FMN binding"/>
    <property type="evidence" value="ECO:0007669"/>
    <property type="project" value="InterPro"/>
</dbReference>
<protein>
    <submittedName>
        <fullName evidence="3">FMN-binding domain-containing protein</fullName>
    </submittedName>
</protein>
<evidence type="ECO:0000313" key="3">
    <source>
        <dbReference type="EMBL" id="SDI76197.1"/>
    </source>
</evidence>
<name>A0A1G8N834_9FIRM</name>
<evidence type="ECO:0000259" key="2">
    <source>
        <dbReference type="SMART" id="SM00900"/>
    </source>
</evidence>
<organism evidence="3 4">
    <name type="scientific">Halanaerobium congolense</name>
    <dbReference type="NCBI Taxonomy" id="54121"/>
    <lineage>
        <taxon>Bacteria</taxon>
        <taxon>Bacillati</taxon>
        <taxon>Bacillota</taxon>
        <taxon>Clostridia</taxon>
        <taxon>Halanaerobiales</taxon>
        <taxon>Halanaerobiaceae</taxon>
        <taxon>Halanaerobium</taxon>
    </lineage>
</organism>
<reference evidence="3 4" key="1">
    <citation type="submission" date="2016-10" db="EMBL/GenBank/DDBJ databases">
        <authorList>
            <person name="de Groot N.N."/>
        </authorList>
    </citation>
    <scope>NUCLEOTIDE SEQUENCE [LARGE SCALE GENOMIC DNA]</scope>
    <source>
        <strain evidence="3 4">WG7</strain>
    </source>
</reference>